<name>A0A3N2AV40_9MICO</name>
<evidence type="ECO:0000313" key="9">
    <source>
        <dbReference type="EMBL" id="ROR66886.1"/>
    </source>
</evidence>
<dbReference type="NCBIfam" id="TIGR02363">
    <property type="entry name" value="dhaK1"/>
    <property type="match status" value="1"/>
</dbReference>
<keyword evidence="10" id="KW-1185">Reference proteome</keyword>
<dbReference type="Gene3D" id="3.40.50.10440">
    <property type="entry name" value="Dihydroxyacetone kinase, domain 1"/>
    <property type="match status" value="1"/>
</dbReference>
<keyword evidence="4" id="KW-0808">Transferase</keyword>
<dbReference type="AlphaFoldDB" id="A0A3N2AV40"/>
<dbReference type="PANTHER" id="PTHR28629">
    <property type="entry name" value="TRIOKINASE/FMN CYCLASE"/>
    <property type="match status" value="1"/>
</dbReference>
<dbReference type="PANTHER" id="PTHR28629:SF4">
    <property type="entry name" value="TRIOKINASE_FMN CYCLASE"/>
    <property type="match status" value="1"/>
</dbReference>
<keyword evidence="5 9" id="KW-0418">Kinase</keyword>
<dbReference type="PROSITE" id="PS51481">
    <property type="entry name" value="DHAK"/>
    <property type="match status" value="1"/>
</dbReference>
<dbReference type="InterPro" id="IPR050861">
    <property type="entry name" value="Dihydroxyacetone_Kinase"/>
</dbReference>
<dbReference type="InterPro" id="IPR004006">
    <property type="entry name" value="DhaK_dom"/>
</dbReference>
<organism evidence="9 10">
    <name type="scientific">Agrococcus jenensis</name>
    <dbReference type="NCBI Taxonomy" id="46353"/>
    <lineage>
        <taxon>Bacteria</taxon>
        <taxon>Bacillati</taxon>
        <taxon>Actinomycetota</taxon>
        <taxon>Actinomycetes</taxon>
        <taxon>Micrococcales</taxon>
        <taxon>Microbacteriaceae</taxon>
        <taxon>Agrococcus</taxon>
    </lineage>
</organism>
<dbReference type="Proteomes" id="UP000275456">
    <property type="component" value="Unassembled WGS sequence"/>
</dbReference>
<sequence length="334" mass="35160">MKKLINDPTKTVDEGVAGFAAAHADLVRVVVDPPFVVVRADAPVQGKVGLVSGGGSGHEPLHAGFVGFGMLDAAVPGAMFTSPTPDPILEATKQVDAGAGVLHIVKNYTGDVLNFETAADLALAEGIEVQTVIVDDDVAVKDSLYTAGRRGVAGTLLVEKLAGAAAQRGDSLDQVAEVARTVNRKVRTMGMALSPCTVPHATEPSFTLADDEIEIGIGIHGEPGRERIALEPADRIVDRLMEPILEDLPFAKGDRVVLLVNGMGGTPQSELYIVFRRAAEVLAERGIDLARSLVGSYVTSLEMQGVSITLLQVDDELLGLYDAPVQTAALRWGR</sequence>
<evidence type="ECO:0000256" key="3">
    <source>
        <dbReference type="ARBA" id="ARBA00012095"/>
    </source>
</evidence>
<dbReference type="GO" id="GO:0047324">
    <property type="term" value="F:phosphoenolpyruvate-glycerone phosphotransferase activity"/>
    <property type="evidence" value="ECO:0007669"/>
    <property type="project" value="UniProtKB-EC"/>
</dbReference>
<dbReference type="Gene3D" id="3.30.1180.20">
    <property type="entry name" value="Dihydroxyacetone kinase, domain 2"/>
    <property type="match status" value="1"/>
</dbReference>
<accession>A0A3N2AV40</accession>
<gene>
    <name evidence="9" type="ORF">EDD26_2281</name>
</gene>
<reference evidence="9 10" key="1">
    <citation type="submission" date="2018-11" db="EMBL/GenBank/DDBJ databases">
        <title>Sequencing the genomes of 1000 actinobacteria strains.</title>
        <authorList>
            <person name="Klenk H.-P."/>
        </authorList>
    </citation>
    <scope>NUCLEOTIDE SEQUENCE [LARGE SCALE GENOMIC DNA]</scope>
    <source>
        <strain evidence="9 10">DSM 9580</strain>
    </source>
</reference>
<dbReference type="OrthoDB" id="9806345at2"/>
<dbReference type="FunFam" id="3.40.50.10440:FF:000001">
    <property type="entry name" value="Dihydroxyacetone kinase, DhaK subunit"/>
    <property type="match status" value="1"/>
</dbReference>
<evidence type="ECO:0000256" key="6">
    <source>
        <dbReference type="ARBA" id="ARBA00022798"/>
    </source>
</evidence>
<dbReference type="EC" id="2.7.1.121" evidence="3"/>
<dbReference type="InterPro" id="IPR012736">
    <property type="entry name" value="DhaK_1"/>
</dbReference>
<dbReference type="EMBL" id="RKHJ01000001">
    <property type="protein sequence ID" value="ROR66886.1"/>
    <property type="molecule type" value="Genomic_DNA"/>
</dbReference>
<evidence type="ECO:0000256" key="1">
    <source>
        <dbReference type="ARBA" id="ARBA00001113"/>
    </source>
</evidence>
<dbReference type="GO" id="GO:0019563">
    <property type="term" value="P:glycerol catabolic process"/>
    <property type="evidence" value="ECO:0007669"/>
    <property type="project" value="TreeGrafter"/>
</dbReference>
<dbReference type="FunFam" id="3.30.1180.20:FF:000002">
    <property type="entry name" value="Dihydroxyacetone kinase subunit DhaK"/>
    <property type="match status" value="1"/>
</dbReference>
<comment type="catalytic activity">
    <reaction evidence="1">
        <text>dihydroxyacetone + phosphoenolpyruvate = dihydroxyacetone phosphate + pyruvate</text>
        <dbReference type="Rhea" id="RHEA:18381"/>
        <dbReference type="ChEBI" id="CHEBI:15361"/>
        <dbReference type="ChEBI" id="CHEBI:16016"/>
        <dbReference type="ChEBI" id="CHEBI:57642"/>
        <dbReference type="ChEBI" id="CHEBI:58702"/>
        <dbReference type="EC" id="2.7.1.121"/>
    </reaction>
</comment>
<feature type="domain" description="DhaK" evidence="8">
    <location>
        <begin position="7"/>
        <end position="332"/>
    </location>
</feature>
<comment type="caution">
    <text evidence="9">The sequence shown here is derived from an EMBL/GenBank/DDBJ whole genome shotgun (WGS) entry which is preliminary data.</text>
</comment>
<comment type="subunit">
    <text evidence="7">Homodimer. The dihydroxyacetone kinase complex is composed of a homodimer of DhaM, a homodimer of DhaK and the subunit DhaL.</text>
</comment>
<dbReference type="Pfam" id="PF02733">
    <property type="entry name" value="Dak1"/>
    <property type="match status" value="1"/>
</dbReference>
<dbReference type="RefSeq" id="WP_123697820.1">
    <property type="nucleotide sequence ID" value="NZ_RKHJ01000001.1"/>
</dbReference>
<comment type="pathway">
    <text evidence="2">Polyol metabolism; glycerol degradation.</text>
</comment>
<keyword evidence="6" id="KW-0319">Glycerol metabolism</keyword>
<evidence type="ECO:0000256" key="7">
    <source>
        <dbReference type="ARBA" id="ARBA00046577"/>
    </source>
</evidence>
<evidence type="ECO:0000256" key="5">
    <source>
        <dbReference type="ARBA" id="ARBA00022777"/>
    </source>
</evidence>
<evidence type="ECO:0000313" key="10">
    <source>
        <dbReference type="Proteomes" id="UP000275456"/>
    </source>
</evidence>
<dbReference type="GO" id="GO:0004371">
    <property type="term" value="F:glycerone kinase activity"/>
    <property type="evidence" value="ECO:0007669"/>
    <property type="project" value="InterPro"/>
</dbReference>
<proteinExistence type="predicted"/>
<protein>
    <recommendedName>
        <fullName evidence="3">phosphoenolpyruvate--glycerone phosphotransferase</fullName>
        <ecNumber evidence="3">2.7.1.121</ecNumber>
    </recommendedName>
</protein>
<evidence type="ECO:0000259" key="8">
    <source>
        <dbReference type="PROSITE" id="PS51481"/>
    </source>
</evidence>
<evidence type="ECO:0000256" key="2">
    <source>
        <dbReference type="ARBA" id="ARBA00004745"/>
    </source>
</evidence>
<dbReference type="SUPFAM" id="SSF82549">
    <property type="entry name" value="DAK1/DegV-like"/>
    <property type="match status" value="1"/>
</dbReference>
<evidence type="ECO:0000256" key="4">
    <source>
        <dbReference type="ARBA" id="ARBA00022679"/>
    </source>
</evidence>
<dbReference type="GO" id="GO:0005829">
    <property type="term" value="C:cytosol"/>
    <property type="evidence" value="ECO:0007669"/>
    <property type="project" value="TreeGrafter"/>
</dbReference>